<evidence type="ECO:0000313" key="2">
    <source>
        <dbReference type="EMBL" id="MDT0405235.1"/>
    </source>
</evidence>
<feature type="transmembrane region" description="Helical" evidence="1">
    <location>
        <begin position="95"/>
        <end position="115"/>
    </location>
</feature>
<comment type="caution">
    <text evidence="2">The sequence shown here is derived from an EMBL/GenBank/DDBJ whole genome shotgun (WGS) entry which is preliminary data.</text>
</comment>
<keyword evidence="1" id="KW-0812">Transmembrane</keyword>
<feature type="transmembrane region" description="Helical" evidence="1">
    <location>
        <begin position="62"/>
        <end position="83"/>
    </location>
</feature>
<gene>
    <name evidence="2" type="ORF">RM528_25675</name>
</gene>
<organism evidence="2 3">
    <name type="scientific">Streptomyces edwardsiae</name>
    <dbReference type="NCBI Taxonomy" id="3075527"/>
    <lineage>
        <taxon>Bacteria</taxon>
        <taxon>Bacillati</taxon>
        <taxon>Actinomycetota</taxon>
        <taxon>Actinomycetes</taxon>
        <taxon>Kitasatosporales</taxon>
        <taxon>Streptomycetaceae</taxon>
        <taxon>Streptomyces</taxon>
    </lineage>
</organism>
<dbReference type="Proteomes" id="UP001180503">
    <property type="component" value="Unassembled WGS sequence"/>
</dbReference>
<keyword evidence="1" id="KW-0472">Membrane</keyword>
<dbReference type="EMBL" id="JAVRFB010000022">
    <property type="protein sequence ID" value="MDT0405235.1"/>
    <property type="molecule type" value="Genomic_DNA"/>
</dbReference>
<sequence length="118" mass="13052">MSQHLPYRTEQDPRAWLAPLLVTVLGAVLVPLAWLFGTMSVMATDSCGPDDCSQALETALRVIYGTLFYGQLLAAAAWLASWLLPWRRRWSVPRIWLAGLSLLPSLVVLVMTFNLPAG</sequence>
<dbReference type="RefSeq" id="WP_051713832.1">
    <property type="nucleotide sequence ID" value="NZ_JAVRFB010000022.1"/>
</dbReference>
<feature type="transmembrane region" description="Helical" evidence="1">
    <location>
        <begin position="20"/>
        <end position="42"/>
    </location>
</feature>
<reference evidence="3" key="1">
    <citation type="submission" date="2023-07" db="EMBL/GenBank/DDBJ databases">
        <title>30 novel species of actinomycetes from the DSMZ collection.</title>
        <authorList>
            <person name="Nouioui I."/>
        </authorList>
    </citation>
    <scope>NUCLEOTIDE SEQUENCE [LARGE SCALE GENOMIC DNA]</scope>
    <source>
        <strain evidence="3">DSM 41635</strain>
    </source>
</reference>
<proteinExistence type="predicted"/>
<evidence type="ECO:0000256" key="1">
    <source>
        <dbReference type="SAM" id="Phobius"/>
    </source>
</evidence>
<accession>A0ABU2QLE4</accession>
<protein>
    <submittedName>
        <fullName evidence="2">Uncharacterized protein</fullName>
    </submittedName>
</protein>
<name>A0ABU2QLE4_9ACTN</name>
<evidence type="ECO:0000313" key="3">
    <source>
        <dbReference type="Proteomes" id="UP001180503"/>
    </source>
</evidence>
<keyword evidence="1" id="KW-1133">Transmembrane helix</keyword>